<evidence type="ECO:0000256" key="4">
    <source>
        <dbReference type="ARBA" id="ARBA00023180"/>
    </source>
</evidence>
<comment type="similarity">
    <text evidence="1">Belongs to the sulfatase family.</text>
</comment>
<keyword evidence="9" id="KW-1185">Reference proteome</keyword>
<dbReference type="AlphaFoldDB" id="A0A927K394"/>
<dbReference type="Proteomes" id="UP000616839">
    <property type="component" value="Unassembled WGS sequence"/>
</dbReference>
<sequence length="578" mass="62933">MHARVVTAVLLAVLVSWSAVALAHSGDGVATAVGPDQQATGPRSAADTVVRAATGARPVLAPPPNVVLVLLDDFSLDLLPTMRHARRMQRRGATYRNAFVVDSLCCVSRASLLTGQYPHQTGVLTNTANTPNPYGPIGGWEAYAAYGNEERTVSRALQRRGYTTGFIGKFLNQYEARDGVVPPLVDGWDEFNVIFGSAYDGWGFQSSYVEDGRLRVRDHPAPPADADDATKDAAYVGAVTEQMALDFLDEHGDDEAPYFLEVASYSPHSRVGPEGAYPGDPVFPPAFRDRAGPGRGTGNCGLRSCPRLTERDLVGFGDPQDDNLPRYADGSRAPSWKGEAAPLAAEHAADSLRNRARMVASVDRMLGRILDAVDDDTYVVLTSDNGFHLGQHGLGRGKGTPYDSDVHVPLVVTGPGVVPGVRREVVSNIDLAPTFEELAGATSPRYRAGTSLVPTFADRDLDRRGVTFIEHTWAPSLGFDPDRSYSGGTIDRIPSYVAVRSRTGLLVRLDLDPSWEGEDVAWEFYDYRDAPFERTNTVARADKRAEVRFLKKRIRGFLDCRDVRGSEPVSARCRRLTQ</sequence>
<keyword evidence="2 6" id="KW-0732">Signal</keyword>
<evidence type="ECO:0000256" key="2">
    <source>
        <dbReference type="ARBA" id="ARBA00022729"/>
    </source>
</evidence>
<evidence type="ECO:0000259" key="7">
    <source>
        <dbReference type="Pfam" id="PF00884"/>
    </source>
</evidence>
<dbReference type="Pfam" id="PF00884">
    <property type="entry name" value="Sulfatase"/>
    <property type="match status" value="1"/>
</dbReference>
<organism evidence="8 9">
    <name type="scientific">Nocardioides donggukensis</name>
    <dbReference type="NCBI Taxonomy" id="2774019"/>
    <lineage>
        <taxon>Bacteria</taxon>
        <taxon>Bacillati</taxon>
        <taxon>Actinomycetota</taxon>
        <taxon>Actinomycetes</taxon>
        <taxon>Propionibacteriales</taxon>
        <taxon>Nocardioidaceae</taxon>
        <taxon>Nocardioides</taxon>
    </lineage>
</organism>
<feature type="region of interest" description="Disordered" evidence="5">
    <location>
        <begin position="313"/>
        <end position="335"/>
    </location>
</feature>
<keyword evidence="3 8" id="KW-0378">Hydrolase</keyword>
<evidence type="ECO:0000256" key="6">
    <source>
        <dbReference type="SAM" id="SignalP"/>
    </source>
</evidence>
<evidence type="ECO:0000256" key="5">
    <source>
        <dbReference type="SAM" id="MobiDB-lite"/>
    </source>
</evidence>
<dbReference type="RefSeq" id="WP_192139560.1">
    <property type="nucleotide sequence ID" value="NZ_JACYXZ010000001.1"/>
</dbReference>
<gene>
    <name evidence="8" type="ORF">IE331_00780</name>
</gene>
<dbReference type="InterPro" id="IPR000917">
    <property type="entry name" value="Sulfatase_N"/>
</dbReference>
<dbReference type="GO" id="GO:0016787">
    <property type="term" value="F:hydrolase activity"/>
    <property type="evidence" value="ECO:0007669"/>
    <property type="project" value="UniProtKB-KW"/>
</dbReference>
<feature type="chain" id="PRO_5038094076" evidence="6">
    <location>
        <begin position="24"/>
        <end position="578"/>
    </location>
</feature>
<protein>
    <submittedName>
        <fullName evidence="8">Sulfatase-like hydrolase/transferase</fullName>
    </submittedName>
</protein>
<comment type="caution">
    <text evidence="8">The sequence shown here is derived from an EMBL/GenBank/DDBJ whole genome shotgun (WGS) entry which is preliminary data.</text>
</comment>
<evidence type="ECO:0000313" key="8">
    <source>
        <dbReference type="EMBL" id="MBD8868145.1"/>
    </source>
</evidence>
<dbReference type="InterPro" id="IPR024607">
    <property type="entry name" value="Sulfatase_CS"/>
</dbReference>
<dbReference type="Gene3D" id="3.40.720.10">
    <property type="entry name" value="Alkaline Phosphatase, subunit A"/>
    <property type="match status" value="1"/>
</dbReference>
<keyword evidence="4" id="KW-0325">Glycoprotein</keyword>
<dbReference type="PANTHER" id="PTHR43108:SF8">
    <property type="entry name" value="SD21168P"/>
    <property type="match status" value="1"/>
</dbReference>
<reference evidence="8" key="1">
    <citation type="submission" date="2020-09" db="EMBL/GenBank/DDBJ databases">
        <title>Nocardioides sp. strain MJB4 16S ribosomal RNA gene Genome sequencing and assembly.</title>
        <authorList>
            <person name="Kim I."/>
        </authorList>
    </citation>
    <scope>NUCLEOTIDE SEQUENCE</scope>
    <source>
        <strain evidence="8">MJB4</strain>
    </source>
</reference>
<accession>A0A927K394</accession>
<dbReference type="PROSITE" id="PS00149">
    <property type="entry name" value="SULFATASE_2"/>
    <property type="match status" value="1"/>
</dbReference>
<feature type="signal peptide" evidence="6">
    <location>
        <begin position="1"/>
        <end position="23"/>
    </location>
</feature>
<name>A0A927K394_9ACTN</name>
<dbReference type="SUPFAM" id="SSF53649">
    <property type="entry name" value="Alkaline phosphatase-like"/>
    <property type="match status" value="1"/>
</dbReference>
<proteinExistence type="inferred from homology"/>
<dbReference type="EMBL" id="JACYXZ010000001">
    <property type="protein sequence ID" value="MBD8868145.1"/>
    <property type="molecule type" value="Genomic_DNA"/>
</dbReference>
<feature type="domain" description="Sulfatase N-terminal" evidence="7">
    <location>
        <begin position="64"/>
        <end position="440"/>
    </location>
</feature>
<evidence type="ECO:0000256" key="3">
    <source>
        <dbReference type="ARBA" id="ARBA00022801"/>
    </source>
</evidence>
<evidence type="ECO:0000313" key="9">
    <source>
        <dbReference type="Proteomes" id="UP000616839"/>
    </source>
</evidence>
<dbReference type="PANTHER" id="PTHR43108">
    <property type="entry name" value="N-ACETYLGLUCOSAMINE-6-SULFATASE FAMILY MEMBER"/>
    <property type="match status" value="1"/>
</dbReference>
<evidence type="ECO:0000256" key="1">
    <source>
        <dbReference type="ARBA" id="ARBA00008779"/>
    </source>
</evidence>
<dbReference type="InterPro" id="IPR017850">
    <property type="entry name" value="Alkaline_phosphatase_core_sf"/>
</dbReference>